<dbReference type="EMBL" id="CP158300">
    <property type="protein sequence ID" value="XBV87537.1"/>
    <property type="molecule type" value="Genomic_DNA"/>
</dbReference>
<dbReference type="InterPro" id="IPR042213">
    <property type="entry name" value="NBD_C_sf"/>
</dbReference>
<keyword evidence="6" id="KW-0119">Carbohydrate metabolism</keyword>
<geneLocation type="plasmid" evidence="9">
    <name>pDson02</name>
</geneLocation>
<evidence type="ECO:0000256" key="4">
    <source>
        <dbReference type="ARBA" id="ARBA00022777"/>
    </source>
</evidence>
<keyword evidence="5" id="KW-0067">ATP-binding</keyword>
<gene>
    <name evidence="9" type="ORF">ABOD76_21050</name>
</gene>
<dbReference type="GO" id="GO:0005524">
    <property type="term" value="F:ATP binding"/>
    <property type="evidence" value="ECO:0007669"/>
    <property type="project" value="UniProtKB-KW"/>
</dbReference>
<evidence type="ECO:0000259" key="7">
    <source>
        <dbReference type="Pfam" id="PF07005"/>
    </source>
</evidence>
<keyword evidence="9" id="KW-0614">Plasmid</keyword>
<proteinExistence type="inferred from homology"/>
<dbReference type="Pfam" id="PF17042">
    <property type="entry name" value="NBD_C"/>
    <property type="match status" value="1"/>
</dbReference>
<evidence type="ECO:0000256" key="5">
    <source>
        <dbReference type="ARBA" id="ARBA00022840"/>
    </source>
</evidence>
<dbReference type="InterPro" id="IPR031475">
    <property type="entry name" value="NBD_C"/>
</dbReference>
<feature type="domain" description="Four-carbon acid sugar kinase N-terminal" evidence="7">
    <location>
        <begin position="5"/>
        <end position="232"/>
    </location>
</feature>
<evidence type="ECO:0000256" key="2">
    <source>
        <dbReference type="ARBA" id="ARBA00022679"/>
    </source>
</evidence>
<organism evidence="9">
    <name type="scientific">Deinococcus sonorensis KR-87</name>
    <dbReference type="NCBI Taxonomy" id="694439"/>
    <lineage>
        <taxon>Bacteria</taxon>
        <taxon>Thermotogati</taxon>
        <taxon>Deinococcota</taxon>
        <taxon>Deinococci</taxon>
        <taxon>Deinococcales</taxon>
        <taxon>Deinococcaceae</taxon>
        <taxon>Deinococcus</taxon>
    </lineage>
</organism>
<reference evidence="9" key="1">
    <citation type="submission" date="2024-06" db="EMBL/GenBank/DDBJ databases">
        <title>Draft Genome Sequence of Deinococcus sonorensis Type Strain KR-87, a Biofilm Producing Representative of the Genus Deinococcus.</title>
        <authorList>
            <person name="Boren L.S."/>
            <person name="Grosso R.A."/>
            <person name="Hugenberg-Cox A.N."/>
            <person name="Hill J.T.E."/>
            <person name="Albert C.M."/>
            <person name="Tuohy J.M."/>
        </authorList>
    </citation>
    <scope>NUCLEOTIDE SEQUENCE</scope>
    <source>
        <strain evidence="9">KR-87</strain>
        <plasmid evidence="9">pDson02</plasmid>
    </source>
</reference>
<dbReference type="Gene3D" id="3.40.980.20">
    <property type="entry name" value="Four-carbon acid sugar kinase, nucleotide binding domain"/>
    <property type="match status" value="1"/>
</dbReference>
<keyword evidence="2" id="KW-0808">Transferase</keyword>
<name>A0AAU7UGD7_9DEIO</name>
<keyword evidence="3" id="KW-0547">Nucleotide-binding</keyword>
<dbReference type="Gene3D" id="3.40.50.10840">
    <property type="entry name" value="Putative sugar-binding, N-terminal domain"/>
    <property type="match status" value="1"/>
</dbReference>
<evidence type="ECO:0000256" key="6">
    <source>
        <dbReference type="ARBA" id="ARBA00023277"/>
    </source>
</evidence>
<sequence>MTPRLGVVADDITGAGDIGALLAKHGYAVRIVSQQADWEALADRFRHERTDVLIIDTDSRFLPPDEAAGRVVRATRALQQAGGQAYWKKTCSVFRGNVGAEFDAMLGTLGVDFGVAVAAFPRNGRSTRHGDHFVWGVALPDSEFGQDPVHPRREVNLILDLGQQTARPVAGLALETVRQGPEAVRAERMAQERSGTGYLLADAETQEDLRVLAGALSGETVFLGSSGLAEELPAFWPAPAPFRPLEGASWAQPERVLMIAASVMPQSRAQVQHYQDHGGTVHQLNVDLALQDPEQAIRELAALAQASIEEHGTVLLRSPNTPEQVQQTRAAGQQLGLDALQVSQRVSSVLAGAAERAARQTGTQKLVALGGDTSAALTRAFGITHTVVVQELAPGLPSSYAPDQGLLVILKSGSFGPPDFLELAIRHLRQPEAPL</sequence>
<dbReference type="SUPFAM" id="SSF142764">
    <property type="entry name" value="YgbK-like"/>
    <property type="match status" value="1"/>
</dbReference>
<comment type="similarity">
    <text evidence="1">Belongs to the four-carbon acid sugar kinase family.</text>
</comment>
<dbReference type="GO" id="GO:0016301">
    <property type="term" value="F:kinase activity"/>
    <property type="evidence" value="ECO:0007669"/>
    <property type="project" value="UniProtKB-KW"/>
</dbReference>
<evidence type="ECO:0000256" key="3">
    <source>
        <dbReference type="ARBA" id="ARBA00022741"/>
    </source>
</evidence>
<dbReference type="InterPro" id="IPR037051">
    <property type="entry name" value="4-carb_acid_sugar_kinase_N_sf"/>
</dbReference>
<dbReference type="AlphaFoldDB" id="A0AAU7UGD7"/>
<accession>A0AAU7UGD7</accession>
<dbReference type="InterPro" id="IPR010737">
    <property type="entry name" value="4-carb_acid_sugar_kinase_N"/>
</dbReference>
<dbReference type="RefSeq" id="WP_350245686.1">
    <property type="nucleotide sequence ID" value="NZ_CP158300.1"/>
</dbReference>
<feature type="domain" description="Four-carbon acid sugar kinase nucleotide binding" evidence="8">
    <location>
        <begin position="257"/>
        <end position="421"/>
    </location>
</feature>
<evidence type="ECO:0000313" key="9">
    <source>
        <dbReference type="EMBL" id="XBV87537.1"/>
    </source>
</evidence>
<evidence type="ECO:0000256" key="1">
    <source>
        <dbReference type="ARBA" id="ARBA00005715"/>
    </source>
</evidence>
<evidence type="ECO:0000259" key="8">
    <source>
        <dbReference type="Pfam" id="PF17042"/>
    </source>
</evidence>
<keyword evidence="4 9" id="KW-0418">Kinase</keyword>
<dbReference type="Pfam" id="PF07005">
    <property type="entry name" value="SBD_N"/>
    <property type="match status" value="1"/>
</dbReference>
<protein>
    <submittedName>
        <fullName evidence="9">Four-carbon acid sugar kinase family protein</fullName>
    </submittedName>
</protein>
<dbReference type="KEGG" id="dsc:ABOD76_21050"/>